<dbReference type="Gene3D" id="3.40.1190.20">
    <property type="match status" value="1"/>
</dbReference>
<dbReference type="PROSITE" id="PS00583">
    <property type="entry name" value="PFKB_KINASES_1"/>
    <property type="match status" value="1"/>
</dbReference>
<evidence type="ECO:0000256" key="7">
    <source>
        <dbReference type="SAM" id="MobiDB-lite"/>
    </source>
</evidence>
<accession>A0ABU8GQ20</accession>
<dbReference type="Proteomes" id="UP001365781">
    <property type="component" value="Unassembled WGS sequence"/>
</dbReference>
<keyword evidence="3" id="KW-0547">Nucleotide-binding</keyword>
<feature type="domain" description="Carbohydrate kinase PfkB" evidence="8">
    <location>
        <begin position="12"/>
        <end position="283"/>
    </location>
</feature>
<dbReference type="PIRSF" id="PIRSF000535">
    <property type="entry name" value="1PFK/6PFK/LacC"/>
    <property type="match status" value="1"/>
</dbReference>
<dbReference type="PANTHER" id="PTHR46566:SF5">
    <property type="entry name" value="1-PHOSPHOFRUCTOKINASE"/>
    <property type="match status" value="1"/>
</dbReference>
<evidence type="ECO:0000256" key="1">
    <source>
        <dbReference type="ARBA" id="ARBA00010688"/>
    </source>
</evidence>
<dbReference type="InterPro" id="IPR029056">
    <property type="entry name" value="Ribokinase-like"/>
</dbReference>
<evidence type="ECO:0000256" key="5">
    <source>
        <dbReference type="ARBA" id="ARBA00022840"/>
    </source>
</evidence>
<dbReference type="InterPro" id="IPR017583">
    <property type="entry name" value="Tagatose/fructose_Pkinase"/>
</dbReference>
<evidence type="ECO:0000256" key="3">
    <source>
        <dbReference type="ARBA" id="ARBA00022741"/>
    </source>
</evidence>
<gene>
    <name evidence="9" type="ORF">WB403_38835</name>
</gene>
<dbReference type="PANTHER" id="PTHR46566">
    <property type="entry name" value="1-PHOSPHOFRUCTOKINASE-RELATED"/>
    <property type="match status" value="1"/>
</dbReference>
<evidence type="ECO:0000256" key="6">
    <source>
        <dbReference type="PIRNR" id="PIRNR000535"/>
    </source>
</evidence>
<comment type="similarity">
    <text evidence="1">Belongs to the carbohydrate kinase PfkB family.</text>
</comment>
<evidence type="ECO:0000313" key="10">
    <source>
        <dbReference type="Proteomes" id="UP001365781"/>
    </source>
</evidence>
<dbReference type="EMBL" id="JBBAYM010000034">
    <property type="protein sequence ID" value="MEI5615094.1"/>
    <property type="molecule type" value="Genomic_DNA"/>
</dbReference>
<evidence type="ECO:0000256" key="2">
    <source>
        <dbReference type="ARBA" id="ARBA00022679"/>
    </source>
</evidence>
<keyword evidence="2 6" id="KW-0808">Transferase</keyword>
<keyword evidence="5" id="KW-0067">ATP-binding</keyword>
<reference evidence="9 10" key="1">
    <citation type="submission" date="2024-03" db="EMBL/GenBank/DDBJ databases">
        <title>First Report of Pectobacterium brasiliscabiei causing potato scab in china.</title>
        <authorList>
            <person name="Handique U."/>
        </authorList>
    </citation>
    <scope>NUCLEOTIDE SEQUENCE [LARGE SCALE GENOMIC DNA]</scope>
    <source>
        <strain evidence="9 10">ZRIMU1503</strain>
    </source>
</reference>
<comment type="caution">
    <text evidence="9">The sequence shown here is derived from an EMBL/GenBank/DDBJ whole genome shotgun (WGS) entry which is preliminary data.</text>
</comment>
<dbReference type="InterPro" id="IPR011611">
    <property type="entry name" value="PfkB_dom"/>
</dbReference>
<feature type="region of interest" description="Disordered" evidence="7">
    <location>
        <begin position="224"/>
        <end position="245"/>
    </location>
</feature>
<dbReference type="Pfam" id="PF00294">
    <property type="entry name" value="PfkB"/>
    <property type="match status" value="1"/>
</dbReference>
<dbReference type="SUPFAM" id="SSF53613">
    <property type="entry name" value="Ribokinase-like"/>
    <property type="match status" value="1"/>
</dbReference>
<dbReference type="PROSITE" id="PS00584">
    <property type="entry name" value="PFKB_KINASES_2"/>
    <property type="match status" value="1"/>
</dbReference>
<evidence type="ECO:0000313" key="9">
    <source>
        <dbReference type="EMBL" id="MEI5615094.1"/>
    </source>
</evidence>
<evidence type="ECO:0000259" key="8">
    <source>
        <dbReference type="Pfam" id="PF00294"/>
    </source>
</evidence>
<evidence type="ECO:0000256" key="4">
    <source>
        <dbReference type="ARBA" id="ARBA00022777"/>
    </source>
</evidence>
<name>A0ABU8GQ20_9ACTN</name>
<dbReference type="InterPro" id="IPR002173">
    <property type="entry name" value="Carboh/pur_kinase_PfkB_CS"/>
</dbReference>
<proteinExistence type="inferred from homology"/>
<dbReference type="RefSeq" id="WP_336541823.1">
    <property type="nucleotide sequence ID" value="NZ_JBBAYL010000027.1"/>
</dbReference>
<dbReference type="CDD" id="cd01164">
    <property type="entry name" value="FruK_PfkB_like"/>
    <property type="match status" value="1"/>
</dbReference>
<keyword evidence="4" id="KW-0418">Kinase</keyword>
<feature type="region of interest" description="Disordered" evidence="7">
    <location>
        <begin position="189"/>
        <end position="208"/>
    </location>
</feature>
<keyword evidence="10" id="KW-1185">Reference proteome</keyword>
<organism evidence="9 10">
    <name type="scientific">Streptomyces brasiliscabiei</name>
    <dbReference type="NCBI Taxonomy" id="2736302"/>
    <lineage>
        <taxon>Bacteria</taxon>
        <taxon>Bacillati</taxon>
        <taxon>Actinomycetota</taxon>
        <taxon>Actinomycetes</taxon>
        <taxon>Kitasatosporales</taxon>
        <taxon>Streptomycetaceae</taxon>
        <taxon>Streptomyces</taxon>
    </lineage>
</organism>
<protein>
    <submittedName>
        <fullName evidence="9">1-phosphofructokinase family hexose kinase</fullName>
    </submittedName>
</protein>
<sequence>MILTVTLNTALDITYRVRELRPHATHRVTEVIERPGGKGLNVARVLAALGHEVTVTGFTGGATGRAVRDRLTHTPGVVDALMPVRGTTRRTVAVADASGDTTQLNEPGPLITAAEWSAFQEAYAGLLRSASVVALCGSLPPGVPVGAYATLIRTARTLSVPVLLDTSGEPLRRGVAARPDLVKPNADELAELTGSHEPSRATRDARRRGARAVVASLGPDGLLAHTPEGQWRATPPRRFHGNPTGAGDSAVAGLLSSLADHLPWPARLARAVALSAATVLTPVAGEFDRQAYEELVGQVTVTGEVSAA</sequence>
<dbReference type="NCBIfam" id="TIGR03168">
    <property type="entry name" value="1-PFK"/>
    <property type="match status" value="1"/>
</dbReference>